<feature type="region of interest" description="Disordered" evidence="1">
    <location>
        <begin position="100"/>
        <end position="125"/>
    </location>
</feature>
<gene>
    <name evidence="2" type="ORF">BDN71DRAFT_1500806</name>
</gene>
<proteinExistence type="predicted"/>
<evidence type="ECO:0000313" key="3">
    <source>
        <dbReference type="Proteomes" id="UP000807025"/>
    </source>
</evidence>
<reference evidence="2" key="1">
    <citation type="submission" date="2020-11" db="EMBL/GenBank/DDBJ databases">
        <authorList>
            <consortium name="DOE Joint Genome Institute"/>
            <person name="Ahrendt S."/>
            <person name="Riley R."/>
            <person name="Andreopoulos W."/>
            <person name="Labutti K."/>
            <person name="Pangilinan J."/>
            <person name="Ruiz-Duenas F.J."/>
            <person name="Barrasa J.M."/>
            <person name="Sanchez-Garcia M."/>
            <person name="Camarero S."/>
            <person name="Miyauchi S."/>
            <person name="Serrano A."/>
            <person name="Linde D."/>
            <person name="Babiker R."/>
            <person name="Drula E."/>
            <person name="Ayuso-Fernandez I."/>
            <person name="Pacheco R."/>
            <person name="Padilla G."/>
            <person name="Ferreira P."/>
            <person name="Barriuso J."/>
            <person name="Kellner H."/>
            <person name="Castanera R."/>
            <person name="Alfaro M."/>
            <person name="Ramirez L."/>
            <person name="Pisabarro A.G."/>
            <person name="Kuo A."/>
            <person name="Tritt A."/>
            <person name="Lipzen A."/>
            <person name="He G."/>
            <person name="Yan M."/>
            <person name="Ng V."/>
            <person name="Cullen D."/>
            <person name="Martin F."/>
            <person name="Rosso M.-N."/>
            <person name="Henrissat B."/>
            <person name="Hibbett D."/>
            <person name="Martinez A.T."/>
            <person name="Grigoriev I.V."/>
        </authorList>
    </citation>
    <scope>NUCLEOTIDE SEQUENCE</scope>
    <source>
        <strain evidence="2">ATCC 90797</strain>
    </source>
</reference>
<dbReference type="EMBL" id="MU154522">
    <property type="protein sequence ID" value="KAF9501788.1"/>
    <property type="molecule type" value="Genomic_DNA"/>
</dbReference>
<accession>A0A9P6DKD9</accession>
<comment type="caution">
    <text evidence="2">The sequence shown here is derived from an EMBL/GenBank/DDBJ whole genome shotgun (WGS) entry which is preliminary data.</text>
</comment>
<feature type="compositionally biased region" description="Polar residues" evidence="1">
    <location>
        <begin position="100"/>
        <end position="109"/>
    </location>
</feature>
<name>A0A9P6DKD9_PLEER</name>
<evidence type="ECO:0000313" key="2">
    <source>
        <dbReference type="EMBL" id="KAF9501788.1"/>
    </source>
</evidence>
<dbReference type="Proteomes" id="UP000807025">
    <property type="component" value="Unassembled WGS sequence"/>
</dbReference>
<dbReference type="OrthoDB" id="270318at2759"/>
<dbReference type="AlphaFoldDB" id="A0A9P6DKD9"/>
<keyword evidence="3" id="KW-1185">Reference proteome</keyword>
<sequence length="264" mass="30482">MHSLENATPHGSVFSPGFFGYVDPHVPRPEARAVPLTFKHFQLLARLGRALNWTLYNELERGAEFYYSEDDYLSDIVVISLKQGSSLTFKIKKEASKTILTQHSPTSAPRGTKRPRREAASATQSYVIPDSDGEAIIGESDDEWMDDDLLMKNMQQQCQKKAETNLQKWIVHLTALCKDEERKYKGKKRLLDKAGKIEARARIQKNDFLPSLSVQLRHLRKVDHDRRLSLYGPEYADVVYSDEDDEEYIDKTTVRHQRRKISRD</sequence>
<evidence type="ECO:0000256" key="1">
    <source>
        <dbReference type="SAM" id="MobiDB-lite"/>
    </source>
</evidence>
<organism evidence="2 3">
    <name type="scientific">Pleurotus eryngii</name>
    <name type="common">Boletus of the steppes</name>
    <dbReference type="NCBI Taxonomy" id="5323"/>
    <lineage>
        <taxon>Eukaryota</taxon>
        <taxon>Fungi</taxon>
        <taxon>Dikarya</taxon>
        <taxon>Basidiomycota</taxon>
        <taxon>Agaricomycotina</taxon>
        <taxon>Agaricomycetes</taxon>
        <taxon>Agaricomycetidae</taxon>
        <taxon>Agaricales</taxon>
        <taxon>Pleurotineae</taxon>
        <taxon>Pleurotaceae</taxon>
        <taxon>Pleurotus</taxon>
    </lineage>
</organism>
<protein>
    <submittedName>
        <fullName evidence="2">Uncharacterized protein</fullName>
    </submittedName>
</protein>